<dbReference type="Gramene" id="OBART12G05580.1">
    <property type="protein sequence ID" value="OBART12G05580.1"/>
    <property type="gene ID" value="OBART12G05580"/>
</dbReference>
<protein>
    <submittedName>
        <fullName evidence="1">Uncharacterized protein</fullName>
    </submittedName>
</protein>
<dbReference type="HOGENOM" id="CLU_1962940_0_0_1"/>
<dbReference type="PaxDb" id="65489-OBART12G05580.1"/>
<evidence type="ECO:0000313" key="2">
    <source>
        <dbReference type="Proteomes" id="UP000026960"/>
    </source>
</evidence>
<accession>A0A0D3HSC0</accession>
<dbReference type="Proteomes" id="UP000026960">
    <property type="component" value="Chromosome 12"/>
</dbReference>
<name>A0A0D3HSC0_9ORYZ</name>
<organism evidence="1">
    <name type="scientific">Oryza barthii</name>
    <dbReference type="NCBI Taxonomy" id="65489"/>
    <lineage>
        <taxon>Eukaryota</taxon>
        <taxon>Viridiplantae</taxon>
        <taxon>Streptophyta</taxon>
        <taxon>Embryophyta</taxon>
        <taxon>Tracheophyta</taxon>
        <taxon>Spermatophyta</taxon>
        <taxon>Magnoliopsida</taxon>
        <taxon>Liliopsida</taxon>
        <taxon>Poales</taxon>
        <taxon>Poaceae</taxon>
        <taxon>BOP clade</taxon>
        <taxon>Oryzoideae</taxon>
        <taxon>Oryzeae</taxon>
        <taxon>Oryzinae</taxon>
        <taxon>Oryza</taxon>
    </lineage>
</organism>
<reference evidence="1" key="2">
    <citation type="submission" date="2015-03" db="UniProtKB">
        <authorList>
            <consortium name="EnsemblPlants"/>
        </authorList>
    </citation>
    <scope>IDENTIFICATION</scope>
</reference>
<keyword evidence="2" id="KW-1185">Reference proteome</keyword>
<proteinExistence type="predicted"/>
<reference evidence="1" key="1">
    <citation type="journal article" date="2009" name="Rice">
        <title>De Novo Next Generation Sequencing of Plant Genomes.</title>
        <authorList>
            <person name="Rounsley S."/>
            <person name="Marri P.R."/>
            <person name="Yu Y."/>
            <person name="He R."/>
            <person name="Sisneros N."/>
            <person name="Goicoechea J.L."/>
            <person name="Lee S.J."/>
            <person name="Angelova A."/>
            <person name="Kudrna D."/>
            <person name="Luo M."/>
            <person name="Affourtit J."/>
            <person name="Desany B."/>
            <person name="Knight J."/>
            <person name="Niazi F."/>
            <person name="Egholm M."/>
            <person name="Wing R.A."/>
        </authorList>
    </citation>
    <scope>NUCLEOTIDE SEQUENCE [LARGE SCALE GENOMIC DNA]</scope>
    <source>
        <strain evidence="1">cv. IRGC 105608</strain>
    </source>
</reference>
<dbReference type="EnsemblPlants" id="OBART12G05580.1">
    <property type="protein sequence ID" value="OBART12G05580.1"/>
    <property type="gene ID" value="OBART12G05580"/>
</dbReference>
<sequence length="128" mass="14440">MPNAAPHAEPRRRCGCVVRTATREKWRQTEVGGAAWREGQAVPRQRVARDAEAGGGVTRRKGCLRWPGRGPVRVEAGEHVPSSSRSCRVEGNWIRSTRDSPFPFFCSPSHVVVWELVMWAQLKWMVGY</sequence>
<dbReference type="AlphaFoldDB" id="A0A0D3HSC0"/>
<evidence type="ECO:0000313" key="1">
    <source>
        <dbReference type="EnsemblPlants" id="OBART12G05580.1"/>
    </source>
</evidence>